<keyword evidence="6" id="KW-0010">Activator</keyword>
<evidence type="ECO:0000256" key="6">
    <source>
        <dbReference type="ARBA" id="ARBA00023159"/>
    </source>
</evidence>
<evidence type="ECO:0000256" key="2">
    <source>
        <dbReference type="ARBA" id="ARBA00022840"/>
    </source>
</evidence>
<keyword evidence="3" id="KW-0902">Two-component regulatory system</keyword>
<dbReference type="Gene3D" id="1.10.10.60">
    <property type="entry name" value="Homeodomain-like"/>
    <property type="match status" value="1"/>
</dbReference>
<keyword evidence="2" id="KW-0067">ATP-binding</keyword>
<dbReference type="FunFam" id="3.40.50.300:FF:000006">
    <property type="entry name" value="DNA-binding transcriptional regulator NtrC"/>
    <property type="match status" value="1"/>
</dbReference>
<dbReference type="SUPFAM" id="SSF46689">
    <property type="entry name" value="Homeodomain-like"/>
    <property type="match status" value="1"/>
</dbReference>
<dbReference type="Pfam" id="PF02954">
    <property type="entry name" value="HTH_8"/>
    <property type="match status" value="1"/>
</dbReference>
<dbReference type="SMART" id="SM00382">
    <property type="entry name" value="AAA"/>
    <property type="match status" value="1"/>
</dbReference>
<dbReference type="InterPro" id="IPR002078">
    <property type="entry name" value="Sigma_54_int"/>
</dbReference>
<dbReference type="PROSITE" id="PS00676">
    <property type="entry name" value="SIGMA54_INTERACT_2"/>
    <property type="match status" value="1"/>
</dbReference>
<accession>A0A552U790</accession>
<evidence type="ECO:0000256" key="1">
    <source>
        <dbReference type="ARBA" id="ARBA00022741"/>
    </source>
</evidence>
<name>A0A552U790_9SPHN</name>
<keyword evidence="1" id="KW-0547">Nucleotide-binding</keyword>
<evidence type="ECO:0000259" key="9">
    <source>
        <dbReference type="PROSITE" id="PS50045"/>
    </source>
</evidence>
<dbReference type="GO" id="GO:0005524">
    <property type="term" value="F:ATP binding"/>
    <property type="evidence" value="ECO:0007669"/>
    <property type="project" value="UniProtKB-KW"/>
</dbReference>
<dbReference type="Proteomes" id="UP000317894">
    <property type="component" value="Unassembled WGS sequence"/>
</dbReference>
<gene>
    <name evidence="10" type="ORF">FMM06_10140</name>
</gene>
<dbReference type="GO" id="GO:0000160">
    <property type="term" value="P:phosphorelay signal transduction system"/>
    <property type="evidence" value="ECO:0007669"/>
    <property type="project" value="UniProtKB-KW"/>
</dbReference>
<feature type="region of interest" description="Disordered" evidence="8">
    <location>
        <begin position="251"/>
        <end position="282"/>
    </location>
</feature>
<keyword evidence="7" id="KW-0804">Transcription</keyword>
<dbReference type="CDD" id="cd00009">
    <property type="entry name" value="AAA"/>
    <property type="match status" value="1"/>
</dbReference>
<keyword evidence="5" id="KW-0238">DNA-binding</keyword>
<dbReference type="InterPro" id="IPR002197">
    <property type="entry name" value="HTH_Fis"/>
</dbReference>
<organism evidence="10 11">
    <name type="scientific">Glacieibacterium frigidum</name>
    <dbReference type="NCBI Taxonomy" id="2593303"/>
    <lineage>
        <taxon>Bacteria</taxon>
        <taxon>Pseudomonadati</taxon>
        <taxon>Pseudomonadota</taxon>
        <taxon>Alphaproteobacteria</taxon>
        <taxon>Sphingomonadales</taxon>
        <taxon>Sphingosinicellaceae</taxon>
        <taxon>Glacieibacterium</taxon>
    </lineage>
</organism>
<evidence type="ECO:0000256" key="4">
    <source>
        <dbReference type="ARBA" id="ARBA00023015"/>
    </source>
</evidence>
<dbReference type="InterPro" id="IPR009057">
    <property type="entry name" value="Homeodomain-like_sf"/>
</dbReference>
<dbReference type="EMBL" id="VJWA01000002">
    <property type="protein sequence ID" value="TRW14083.1"/>
    <property type="molecule type" value="Genomic_DNA"/>
</dbReference>
<dbReference type="OrthoDB" id="9154941at2"/>
<dbReference type="PANTHER" id="PTHR32071:SF117">
    <property type="entry name" value="PTS-DEPENDENT DIHYDROXYACETONE KINASE OPERON REGULATORY PROTEIN-RELATED"/>
    <property type="match status" value="1"/>
</dbReference>
<protein>
    <submittedName>
        <fullName evidence="10">Sigma-54-dependent Fis family transcriptional regulator</fullName>
    </submittedName>
</protein>
<dbReference type="Gene3D" id="3.40.50.300">
    <property type="entry name" value="P-loop containing nucleotide triphosphate hydrolases"/>
    <property type="match status" value="1"/>
</dbReference>
<dbReference type="InterPro" id="IPR058031">
    <property type="entry name" value="AAA_lid_NorR"/>
</dbReference>
<dbReference type="AlphaFoldDB" id="A0A552U790"/>
<evidence type="ECO:0000313" key="10">
    <source>
        <dbReference type="EMBL" id="TRW14083.1"/>
    </source>
</evidence>
<dbReference type="SUPFAM" id="SSF52540">
    <property type="entry name" value="P-loop containing nucleoside triphosphate hydrolases"/>
    <property type="match status" value="1"/>
</dbReference>
<proteinExistence type="predicted"/>
<dbReference type="InterPro" id="IPR027417">
    <property type="entry name" value="P-loop_NTPase"/>
</dbReference>
<dbReference type="InterPro" id="IPR025943">
    <property type="entry name" value="Sigma_54_int_dom_ATP-bd_2"/>
</dbReference>
<dbReference type="InterPro" id="IPR003593">
    <property type="entry name" value="AAA+_ATPase"/>
</dbReference>
<dbReference type="PROSITE" id="PS50045">
    <property type="entry name" value="SIGMA54_INTERACT_4"/>
    <property type="match status" value="1"/>
</dbReference>
<keyword evidence="11" id="KW-1185">Reference proteome</keyword>
<dbReference type="Gene3D" id="1.10.8.60">
    <property type="match status" value="1"/>
</dbReference>
<evidence type="ECO:0000313" key="11">
    <source>
        <dbReference type="Proteomes" id="UP000317894"/>
    </source>
</evidence>
<dbReference type="PRINTS" id="PR01590">
    <property type="entry name" value="HTHFIS"/>
</dbReference>
<reference evidence="10 11" key="1">
    <citation type="submission" date="2019-07" db="EMBL/GenBank/DDBJ databases">
        <title>Novel species isolated from glacier.</title>
        <authorList>
            <person name="Liu Q."/>
            <person name="Xin Y.-H."/>
        </authorList>
    </citation>
    <scope>NUCLEOTIDE SEQUENCE [LARGE SCALE GENOMIC DNA]</scope>
    <source>
        <strain evidence="10 11">LB1R16</strain>
    </source>
</reference>
<dbReference type="Pfam" id="PF00158">
    <property type="entry name" value="Sigma54_activat"/>
    <property type="match status" value="1"/>
</dbReference>
<dbReference type="PANTHER" id="PTHR32071">
    <property type="entry name" value="TRANSCRIPTIONAL REGULATORY PROTEIN"/>
    <property type="match status" value="1"/>
</dbReference>
<feature type="domain" description="Sigma-54 factor interaction" evidence="9">
    <location>
        <begin position="15"/>
        <end position="236"/>
    </location>
</feature>
<dbReference type="Pfam" id="PF25601">
    <property type="entry name" value="AAA_lid_14"/>
    <property type="match status" value="1"/>
</dbReference>
<keyword evidence="4" id="KW-0805">Transcription regulation</keyword>
<evidence type="ECO:0000256" key="7">
    <source>
        <dbReference type="ARBA" id="ARBA00023163"/>
    </source>
</evidence>
<evidence type="ECO:0000256" key="5">
    <source>
        <dbReference type="ARBA" id="ARBA00023125"/>
    </source>
</evidence>
<dbReference type="GO" id="GO:0006355">
    <property type="term" value="P:regulation of DNA-templated transcription"/>
    <property type="evidence" value="ECO:0007669"/>
    <property type="project" value="InterPro"/>
</dbReference>
<dbReference type="GO" id="GO:0043565">
    <property type="term" value="F:sequence-specific DNA binding"/>
    <property type="evidence" value="ECO:0007669"/>
    <property type="project" value="InterPro"/>
</dbReference>
<evidence type="ECO:0000256" key="3">
    <source>
        <dbReference type="ARBA" id="ARBA00023012"/>
    </source>
</evidence>
<comment type="caution">
    <text evidence="10">The sequence shown here is derived from an EMBL/GenBank/DDBJ whole genome shotgun (WGS) entry which is preliminary data.</text>
</comment>
<sequence>MGATRRAGSIQLAEMIGTSAVMRDVRDRIDRVASSAATVLLTGPSGSGKDVVARLLHQRGTRAAAPFIAVNCGAVPAELIESEIFGHEAGAFTGAARARCGRFEAADTGTLFLDEVGDMPAAMQVKLLRVLETRVVERVGGMIGVAVDVRLVAATNLDLDAAIAAGRFREDLFYRLAVVEIRMPALSERRDDIPLLIEHFAAGGVGFTRAALRRLAEMPWRGNVRELRNLVERAVALHGTETLDADTAEALTEGPRGTPWPPAIERRTRNLPPRPPVADDPGGIDLKRLLDEVEQTYIEQALSDAAGGIAESARRLGLRRTTLIEKMRRLNIVRLPVH</sequence>
<evidence type="ECO:0000256" key="8">
    <source>
        <dbReference type="SAM" id="MobiDB-lite"/>
    </source>
</evidence>